<dbReference type="GO" id="GO:0004144">
    <property type="term" value="F:diacylglycerol O-acyltransferase activity"/>
    <property type="evidence" value="ECO:0007669"/>
    <property type="project" value="UniProtKB-ARBA"/>
</dbReference>
<evidence type="ECO:0000259" key="4">
    <source>
        <dbReference type="Pfam" id="PF12146"/>
    </source>
</evidence>
<dbReference type="GO" id="GO:0016020">
    <property type="term" value="C:membrane"/>
    <property type="evidence" value="ECO:0007669"/>
    <property type="project" value="TreeGrafter"/>
</dbReference>
<dbReference type="PANTHER" id="PTHR22753:SF24">
    <property type="entry name" value="ESTERASE_LIPASE_THIOESTERASE FAMILY PROTEIN"/>
    <property type="match status" value="1"/>
</dbReference>
<dbReference type="SUPFAM" id="SSF53474">
    <property type="entry name" value="alpha/beta-Hydrolases"/>
    <property type="match status" value="1"/>
</dbReference>
<evidence type="ECO:0000313" key="5">
    <source>
        <dbReference type="EMBL" id="RZC59442.1"/>
    </source>
</evidence>
<reference evidence="5 6" key="1">
    <citation type="journal article" date="2018" name="Science">
        <title>The opium poppy genome and morphinan production.</title>
        <authorList>
            <person name="Guo L."/>
            <person name="Winzer T."/>
            <person name="Yang X."/>
            <person name="Li Y."/>
            <person name="Ning Z."/>
            <person name="He Z."/>
            <person name="Teodor R."/>
            <person name="Lu Y."/>
            <person name="Bowser T.A."/>
            <person name="Graham I.A."/>
            <person name="Ye K."/>
        </authorList>
    </citation>
    <scope>NUCLEOTIDE SEQUENCE [LARGE SCALE GENOMIC DNA]</scope>
    <source>
        <strain evidence="6">cv. HN1</strain>
        <tissue evidence="5">Leaves</tissue>
    </source>
</reference>
<dbReference type="GO" id="GO:0019432">
    <property type="term" value="P:triglyceride biosynthetic process"/>
    <property type="evidence" value="ECO:0007669"/>
    <property type="project" value="UniProtKB-ARBA"/>
</dbReference>
<dbReference type="Pfam" id="PF12146">
    <property type="entry name" value="Hydrolase_4"/>
    <property type="match status" value="1"/>
</dbReference>
<feature type="domain" description="Serine aminopeptidase S33" evidence="4">
    <location>
        <begin position="149"/>
        <end position="228"/>
    </location>
</feature>
<dbReference type="Proteomes" id="UP000316621">
    <property type="component" value="Chromosome 4"/>
</dbReference>
<gene>
    <name evidence="5" type="ORF">C5167_006734</name>
</gene>
<dbReference type="Pfam" id="PF03982">
    <property type="entry name" value="DAGAT"/>
    <property type="match status" value="1"/>
</dbReference>
<protein>
    <recommendedName>
        <fullName evidence="4">Serine aminopeptidase S33 domain-containing protein</fullName>
    </recommendedName>
</protein>
<dbReference type="Gene3D" id="3.40.50.1820">
    <property type="entry name" value="alpha/beta hydrolase"/>
    <property type="match status" value="1"/>
</dbReference>
<comment type="similarity">
    <text evidence="1">Belongs to the diacylglycerol acyltransferase family.</text>
</comment>
<evidence type="ECO:0000256" key="3">
    <source>
        <dbReference type="ARBA" id="ARBA00023315"/>
    </source>
</evidence>
<dbReference type="Gramene" id="RZC59442">
    <property type="protein sequence ID" value="RZC59442"/>
    <property type="gene ID" value="C5167_006734"/>
</dbReference>
<proteinExistence type="inferred from homology"/>
<dbReference type="EMBL" id="CM010718">
    <property type="protein sequence ID" value="RZC59442.1"/>
    <property type="molecule type" value="Genomic_DNA"/>
</dbReference>
<organism evidence="5 6">
    <name type="scientific">Papaver somniferum</name>
    <name type="common">Opium poppy</name>
    <dbReference type="NCBI Taxonomy" id="3469"/>
    <lineage>
        <taxon>Eukaryota</taxon>
        <taxon>Viridiplantae</taxon>
        <taxon>Streptophyta</taxon>
        <taxon>Embryophyta</taxon>
        <taxon>Tracheophyta</taxon>
        <taxon>Spermatophyta</taxon>
        <taxon>Magnoliopsida</taxon>
        <taxon>Ranunculales</taxon>
        <taxon>Papaveraceae</taxon>
        <taxon>Papaveroideae</taxon>
        <taxon>Papaver</taxon>
    </lineage>
</organism>
<evidence type="ECO:0000256" key="1">
    <source>
        <dbReference type="ARBA" id="ARBA00005420"/>
    </source>
</evidence>
<dbReference type="STRING" id="3469.A0A4Y7JHA4"/>
<dbReference type="AlphaFoldDB" id="A0A4Y7JHA4"/>
<keyword evidence="3" id="KW-0012">Acyltransferase</keyword>
<accession>A0A4Y7JHA4</accession>
<dbReference type="InterPro" id="IPR022742">
    <property type="entry name" value="Hydrolase_4"/>
</dbReference>
<evidence type="ECO:0000256" key="2">
    <source>
        <dbReference type="ARBA" id="ARBA00022679"/>
    </source>
</evidence>
<evidence type="ECO:0000313" key="6">
    <source>
        <dbReference type="Proteomes" id="UP000316621"/>
    </source>
</evidence>
<keyword evidence="6" id="KW-1185">Reference proteome</keyword>
<dbReference type="OMA" id="NQQVHMP"/>
<dbReference type="InterPro" id="IPR007130">
    <property type="entry name" value="DAGAT"/>
</dbReference>
<keyword evidence="2" id="KW-0808">Transferase</keyword>
<sequence>MAAANLYSTVNLKLSNSFHKNSTNFRHKPISSLFAEPTRTAFEKSETGRRRRILKASILDEFEIERLSVKDYLERSIDLIKPDGGPPRWFSPVESNSSGGGVRFEDSPLLLYLPGLDGVGLGLIMHHQRLGKMFDVWCLHIPVMDRTPFEDHVQLVERTIKSENASAPYRPIYLVGESLGGCLALAVAARNPDIDLMVILANPATSFNKSPMQPILPLLEVIPEQLHAGLPYFLGFVTGGSTCRHYPGLFGQIGVVLEIRTISESYMLEHYLLGDPFKMAMAVVEKGLPLQQAVGELSESVVAMLPSLSVLADILPRESLLWKLQMLRSASSFANSRLHAVKAEVLVLASGKDQLIPSQEEAERLFHMLPACQIRNFAESGHTLFMEDGFDLVTVIKGAGFYRRTKKLDYVSDFMHPNQSEVTKMYDSYSKKTIIVILRWVDVAANPVMLSTLENGEVVKGLGGIPSDGPVVYVGYHMLLGLELGPLVSRFLAEKNILLRGIAHPMMFAKIWERSLPDSSSFDVYRIMGGVPVSANNFYRLLSKKSHVLLYPGGVREALHRKGEAYKLFWPSQSEFVRMAANFGAKIVPFGVVGEDDLFDVVFDYDDYMKFPWSKAWVEDLNNGRVRKLRNEAKGEVTEEDLHFPGILPKIPGRFYFLFGKLIETEGRNEELRDKEKAHELYLHVKSEVERQIEYLKDKRENDPYRTLLSRLIYQASHGFTSEIPTFEV</sequence>
<dbReference type="CDD" id="cd07987">
    <property type="entry name" value="LPLAT_MGAT-like"/>
    <property type="match status" value="1"/>
</dbReference>
<dbReference type="InterPro" id="IPR029058">
    <property type="entry name" value="AB_hydrolase_fold"/>
</dbReference>
<dbReference type="PANTHER" id="PTHR22753">
    <property type="entry name" value="TRANSMEMBRANE PROTEIN 68"/>
    <property type="match status" value="1"/>
</dbReference>
<name>A0A4Y7JHA4_PAPSO</name>